<feature type="compositionally biased region" description="Polar residues" evidence="1">
    <location>
        <begin position="70"/>
        <end position="92"/>
    </location>
</feature>
<evidence type="ECO:0000313" key="3">
    <source>
        <dbReference type="RefSeq" id="XP_022093358.1"/>
    </source>
</evidence>
<dbReference type="GO" id="GO:0051445">
    <property type="term" value="P:regulation of meiotic cell cycle"/>
    <property type="evidence" value="ECO:0007669"/>
    <property type="project" value="TreeGrafter"/>
</dbReference>
<feature type="region of interest" description="Disordered" evidence="1">
    <location>
        <begin position="155"/>
        <end position="220"/>
    </location>
</feature>
<evidence type="ECO:0000313" key="4">
    <source>
        <dbReference type="RefSeq" id="XP_022093359.1"/>
    </source>
</evidence>
<dbReference type="GO" id="GO:0007129">
    <property type="term" value="P:homologous chromosome pairing at meiosis"/>
    <property type="evidence" value="ECO:0007669"/>
    <property type="project" value="InterPro"/>
</dbReference>
<dbReference type="PANTHER" id="PTHR35258:SF1">
    <property type="entry name" value="SPERMATOGENESIS-ASSOCIATED PROTEIN 22"/>
    <property type="match status" value="1"/>
</dbReference>
<dbReference type="RefSeq" id="XP_022093358.1">
    <property type="nucleotide sequence ID" value="XM_022237666.1"/>
</dbReference>
<feature type="compositionally biased region" description="Polar residues" evidence="1">
    <location>
        <begin position="166"/>
        <end position="215"/>
    </location>
</feature>
<dbReference type="GeneID" id="110980727"/>
<dbReference type="Proteomes" id="UP000694845">
    <property type="component" value="Unplaced"/>
</dbReference>
<dbReference type="GO" id="GO:0007276">
    <property type="term" value="P:gamete generation"/>
    <property type="evidence" value="ECO:0007669"/>
    <property type="project" value="InterPro"/>
</dbReference>
<dbReference type="RefSeq" id="XP_022093361.1">
    <property type="nucleotide sequence ID" value="XM_022237669.1"/>
</dbReference>
<dbReference type="AlphaFoldDB" id="A0A8B7YLN9"/>
<evidence type="ECO:0000313" key="7">
    <source>
        <dbReference type="RefSeq" id="XP_022093362.1"/>
    </source>
</evidence>
<dbReference type="KEGG" id="aplc:110980727"/>
<name>A0A8B7YLN9_ACAPL</name>
<proteinExistence type="predicted"/>
<feature type="compositionally biased region" description="Polar residues" evidence="1">
    <location>
        <begin position="28"/>
        <end position="46"/>
    </location>
</feature>
<evidence type="ECO:0000313" key="2">
    <source>
        <dbReference type="Proteomes" id="UP000694845"/>
    </source>
</evidence>
<dbReference type="OMA" id="KCIFYET"/>
<gene>
    <name evidence="3 4 5 6 7" type="primary">LOC110980727</name>
</gene>
<organism evidence="2 5">
    <name type="scientific">Acanthaster planci</name>
    <name type="common">Crown-of-thorns starfish</name>
    <dbReference type="NCBI Taxonomy" id="133434"/>
    <lineage>
        <taxon>Eukaryota</taxon>
        <taxon>Metazoa</taxon>
        <taxon>Echinodermata</taxon>
        <taxon>Eleutherozoa</taxon>
        <taxon>Asterozoa</taxon>
        <taxon>Asteroidea</taxon>
        <taxon>Valvatacea</taxon>
        <taxon>Valvatida</taxon>
        <taxon>Acanthasteridae</taxon>
        <taxon>Acanthaster</taxon>
    </lineage>
</organism>
<dbReference type="PANTHER" id="PTHR35258">
    <property type="entry name" value="SPERMATOGENESIS-ASSOCIATED PROTEIN 22"/>
    <property type="match status" value="1"/>
</dbReference>
<sequence>MQEKKKVPPSFDRNKRPRQALFPHPKNENTNNADFRGNFSQPSASYSRPAKQPRIAFNTQKPAAHRQLNNSNFNNWRQPWNGSSNSRGNFPASSPPNPWSLSAQAPGYGVGGRAPSGVEAACMDHSGQQWAGPNSSFPPNRPNCPPFGNVRQAWTGPGCVPKPRFQFQSDPSRQRAHWQQNSRPPHQPAAFSSQSPRPNAASNRLSVNREGQQDGSVVDDRSLKVLTASIADMRDWSQHMDKLGSMVCEVFGIMNSAISSDVNGVAKMFTLKDEDQTLKCIFYETDRPLPRLIRDQWLRCTGSLEQRSGLFRCVSVRAASQAERQVVKSLMTASARTMRERLAAVQEP</sequence>
<dbReference type="OrthoDB" id="10028206at2759"/>
<feature type="region of interest" description="Disordered" evidence="1">
    <location>
        <begin position="70"/>
        <end position="112"/>
    </location>
</feature>
<keyword evidence="2" id="KW-1185">Reference proteome</keyword>
<reference evidence="3 4" key="1">
    <citation type="submission" date="2025-04" db="UniProtKB">
        <authorList>
            <consortium name="RefSeq"/>
        </authorList>
    </citation>
    <scope>IDENTIFICATION</scope>
</reference>
<dbReference type="RefSeq" id="XP_022093359.1">
    <property type="nucleotide sequence ID" value="XM_022237667.1"/>
</dbReference>
<dbReference type="RefSeq" id="XP_022093360.1">
    <property type="nucleotide sequence ID" value="XM_022237668.1"/>
</dbReference>
<evidence type="ECO:0000313" key="6">
    <source>
        <dbReference type="RefSeq" id="XP_022093361.1"/>
    </source>
</evidence>
<evidence type="ECO:0000313" key="5">
    <source>
        <dbReference type="RefSeq" id="XP_022093360.1"/>
    </source>
</evidence>
<evidence type="ECO:0000256" key="1">
    <source>
        <dbReference type="SAM" id="MobiDB-lite"/>
    </source>
</evidence>
<feature type="region of interest" description="Disordered" evidence="1">
    <location>
        <begin position="1"/>
        <end position="53"/>
    </location>
</feature>
<dbReference type="RefSeq" id="XP_022093362.1">
    <property type="nucleotide sequence ID" value="XM_022237670.1"/>
</dbReference>
<dbReference type="GO" id="GO:0000711">
    <property type="term" value="P:meiotic DNA repair synthesis"/>
    <property type="evidence" value="ECO:0007669"/>
    <property type="project" value="InterPro"/>
</dbReference>
<dbReference type="InterPro" id="IPR033536">
    <property type="entry name" value="Spata22"/>
</dbReference>
<protein>
    <submittedName>
        <fullName evidence="3 4">Spermatogenesis-associated protein 22-like</fullName>
    </submittedName>
</protein>
<accession>A0A8B7YLN9</accession>